<dbReference type="Proteomes" id="UP001278766">
    <property type="component" value="Unassembled WGS sequence"/>
</dbReference>
<comment type="caution">
    <text evidence="2">The sequence shown here is derived from an EMBL/GenBank/DDBJ whole genome shotgun (WGS) entry which is preliminary data.</text>
</comment>
<accession>A0AAE0LXC1</accession>
<reference evidence="2" key="2">
    <citation type="submission" date="2023-06" db="EMBL/GenBank/DDBJ databases">
        <authorList>
            <consortium name="Lawrence Berkeley National Laboratory"/>
            <person name="Haridas S."/>
            <person name="Hensen N."/>
            <person name="Bonometti L."/>
            <person name="Westerberg I."/>
            <person name="Brannstrom I.O."/>
            <person name="Guillou S."/>
            <person name="Cros-Aarteil S."/>
            <person name="Calhoun S."/>
            <person name="Kuo A."/>
            <person name="Mondo S."/>
            <person name="Pangilinan J."/>
            <person name="Riley R."/>
            <person name="Labutti K."/>
            <person name="Andreopoulos B."/>
            <person name="Lipzen A."/>
            <person name="Chen C."/>
            <person name="Yanf M."/>
            <person name="Daum C."/>
            <person name="Ng V."/>
            <person name="Clum A."/>
            <person name="Steindorff A."/>
            <person name="Ohm R."/>
            <person name="Martin F."/>
            <person name="Silar P."/>
            <person name="Natvig D."/>
            <person name="Lalanne C."/>
            <person name="Gautier V."/>
            <person name="Ament-Velasquez S.L."/>
            <person name="Kruys A."/>
            <person name="Hutchinson M.I."/>
            <person name="Powell A.J."/>
            <person name="Barry K."/>
            <person name="Miller A.N."/>
            <person name="Grigoriev I.V."/>
            <person name="Debuchy R."/>
            <person name="Gladieux P."/>
            <person name="Thoren M.H."/>
            <person name="Johannesson H."/>
        </authorList>
    </citation>
    <scope>NUCLEOTIDE SEQUENCE</scope>
    <source>
        <strain evidence="2">CBS 168.71</strain>
    </source>
</reference>
<dbReference type="RefSeq" id="XP_062664536.1">
    <property type="nucleotide sequence ID" value="XM_062806320.1"/>
</dbReference>
<dbReference type="AlphaFoldDB" id="A0AAE0LXC1"/>
<dbReference type="EMBL" id="JAUEPN010000001">
    <property type="protein sequence ID" value="KAK3301022.1"/>
    <property type="molecule type" value="Genomic_DNA"/>
</dbReference>
<feature type="signal peptide" evidence="1">
    <location>
        <begin position="1"/>
        <end position="22"/>
    </location>
</feature>
<reference evidence="2" key="1">
    <citation type="journal article" date="2023" name="Mol. Phylogenet. Evol.">
        <title>Genome-scale phylogeny and comparative genomics of the fungal order Sordariales.</title>
        <authorList>
            <person name="Hensen N."/>
            <person name="Bonometti L."/>
            <person name="Westerberg I."/>
            <person name="Brannstrom I.O."/>
            <person name="Guillou S."/>
            <person name="Cros-Aarteil S."/>
            <person name="Calhoun S."/>
            <person name="Haridas S."/>
            <person name="Kuo A."/>
            <person name="Mondo S."/>
            <person name="Pangilinan J."/>
            <person name="Riley R."/>
            <person name="LaButti K."/>
            <person name="Andreopoulos B."/>
            <person name="Lipzen A."/>
            <person name="Chen C."/>
            <person name="Yan M."/>
            <person name="Daum C."/>
            <person name="Ng V."/>
            <person name="Clum A."/>
            <person name="Steindorff A."/>
            <person name="Ohm R.A."/>
            <person name="Martin F."/>
            <person name="Silar P."/>
            <person name="Natvig D.O."/>
            <person name="Lalanne C."/>
            <person name="Gautier V."/>
            <person name="Ament-Velasquez S.L."/>
            <person name="Kruys A."/>
            <person name="Hutchinson M.I."/>
            <person name="Powell A.J."/>
            <person name="Barry K."/>
            <person name="Miller A.N."/>
            <person name="Grigoriev I.V."/>
            <person name="Debuchy R."/>
            <person name="Gladieux P."/>
            <person name="Hiltunen Thoren M."/>
            <person name="Johannesson H."/>
        </authorList>
    </citation>
    <scope>NUCLEOTIDE SEQUENCE</scope>
    <source>
        <strain evidence="2">CBS 168.71</strain>
    </source>
</reference>
<evidence type="ECO:0000313" key="3">
    <source>
        <dbReference type="Proteomes" id="UP001278766"/>
    </source>
</evidence>
<proteinExistence type="predicted"/>
<name>A0AAE0LXC1_9PEZI</name>
<keyword evidence="1" id="KW-0732">Signal</keyword>
<evidence type="ECO:0000256" key="1">
    <source>
        <dbReference type="SAM" id="SignalP"/>
    </source>
</evidence>
<gene>
    <name evidence="2" type="ORF">B0H64DRAFT_438134</name>
</gene>
<dbReference type="GeneID" id="87843268"/>
<organism evidence="2 3">
    <name type="scientific">Chaetomium fimeti</name>
    <dbReference type="NCBI Taxonomy" id="1854472"/>
    <lineage>
        <taxon>Eukaryota</taxon>
        <taxon>Fungi</taxon>
        <taxon>Dikarya</taxon>
        <taxon>Ascomycota</taxon>
        <taxon>Pezizomycotina</taxon>
        <taxon>Sordariomycetes</taxon>
        <taxon>Sordariomycetidae</taxon>
        <taxon>Sordariales</taxon>
        <taxon>Chaetomiaceae</taxon>
        <taxon>Chaetomium</taxon>
    </lineage>
</organism>
<feature type="chain" id="PRO_5042082469" evidence="1">
    <location>
        <begin position="23"/>
        <end position="252"/>
    </location>
</feature>
<sequence length="252" mass="26571">MRGRTTALWAIIAVLYFVLVFAAPASKTRGPVYANRVDTIIPSIALGRGRVYADDNRFVVRGLQQGFARDVGAAGVDIGTAISRNIIRGSNPAVPVAGNARSPACPACADADLLDGGGSGRPSNLGSGRVGIDPASGQAPPVIINHDEMFGGTVSITATEAEDGAGGLAVQHSTESGGIHITCKGISVCNPVTIINGNGGRRFKLSKLEKAEEKRRKKEAKEKGRWRFGSRFPSRFRYPCQCQHSDGDINNV</sequence>
<protein>
    <submittedName>
        <fullName evidence="2">Uncharacterized protein</fullName>
    </submittedName>
</protein>
<keyword evidence="3" id="KW-1185">Reference proteome</keyword>
<evidence type="ECO:0000313" key="2">
    <source>
        <dbReference type="EMBL" id="KAK3301022.1"/>
    </source>
</evidence>